<dbReference type="AlphaFoldDB" id="A0AAJ0BWZ6"/>
<comment type="caution">
    <text evidence="10">The sequence shown here is derived from an EMBL/GenBank/DDBJ whole genome shotgun (WGS) entry which is preliminary data.</text>
</comment>
<dbReference type="RefSeq" id="XP_060282226.1">
    <property type="nucleotide sequence ID" value="XM_060428343.1"/>
</dbReference>
<evidence type="ECO:0000256" key="4">
    <source>
        <dbReference type="ARBA" id="ARBA00023163"/>
    </source>
</evidence>
<reference evidence="10" key="1">
    <citation type="submission" date="2023-06" db="EMBL/GenBank/DDBJ databases">
        <title>Genome-scale phylogeny and comparative genomics of the fungal order Sordariales.</title>
        <authorList>
            <consortium name="Lawrence Berkeley National Laboratory"/>
            <person name="Hensen N."/>
            <person name="Bonometti L."/>
            <person name="Westerberg I."/>
            <person name="Brannstrom I.O."/>
            <person name="Guillou S."/>
            <person name="Cros-Aarteil S."/>
            <person name="Calhoun S."/>
            <person name="Haridas S."/>
            <person name="Kuo A."/>
            <person name="Mondo S."/>
            <person name="Pangilinan J."/>
            <person name="Riley R."/>
            <person name="Labutti K."/>
            <person name="Andreopoulos B."/>
            <person name="Lipzen A."/>
            <person name="Chen C."/>
            <person name="Yanf M."/>
            <person name="Daum C."/>
            <person name="Ng V."/>
            <person name="Clum A."/>
            <person name="Steindorff A."/>
            <person name="Ohm R."/>
            <person name="Martin F."/>
            <person name="Silar P."/>
            <person name="Natvig D."/>
            <person name="Lalanne C."/>
            <person name="Gautier V."/>
            <person name="Ament-Velasquez S.L."/>
            <person name="Kruys A."/>
            <person name="Hutchinson M.I."/>
            <person name="Powell A.J."/>
            <person name="Barry K."/>
            <person name="Miller A.N."/>
            <person name="Grigoriev I.V."/>
            <person name="Debuchy R."/>
            <person name="Gladieux P."/>
            <person name="Thoren M.H."/>
            <person name="Johannesson H."/>
        </authorList>
    </citation>
    <scope>NUCLEOTIDE SEQUENCE</scope>
    <source>
        <strain evidence="10">8032-3</strain>
    </source>
</reference>
<protein>
    <recommendedName>
        <fullName evidence="12">Zn(2)-C6 fungal-type domain-containing protein</fullName>
    </recommendedName>
</protein>
<evidence type="ECO:0000256" key="5">
    <source>
        <dbReference type="ARBA" id="ARBA00023242"/>
    </source>
</evidence>
<feature type="region of interest" description="Disordered" evidence="7">
    <location>
        <begin position="1"/>
        <end position="32"/>
    </location>
</feature>
<dbReference type="PROSITE" id="PS50157">
    <property type="entry name" value="ZINC_FINGER_C2H2_2"/>
    <property type="match status" value="1"/>
</dbReference>
<keyword evidence="4" id="KW-0804">Transcription</keyword>
<dbReference type="PANTHER" id="PTHR47660">
    <property type="entry name" value="TRANSCRIPTION FACTOR WITH C2H2 AND ZN(2)-CYS(6) DNA BINDING DOMAIN (EUROFUNG)-RELATED-RELATED"/>
    <property type="match status" value="1"/>
</dbReference>
<feature type="compositionally biased region" description="Low complexity" evidence="7">
    <location>
        <begin position="16"/>
        <end position="30"/>
    </location>
</feature>
<dbReference type="GeneID" id="85311530"/>
<sequence>METNPSNPTNTGAPSTGTDTRTGTGTGTDAADARIHADVNRNSTARHTCHCGRGFIRKEHLRRHQATHGERSHVCHVCQRAFTRNDLLRRHLTYHESVGSSENLKRRACDACRLNKTKCDGGVQCSLCAKRSISCTFELATAARPLLFATGAAVRGDKDTGVSSRPPSQFRRSVLAPESTAQDAPPNNPRPLLDMSMEVLPQDAAGAQPAQLGISMILDGISASPTKSSLAELKAPDAVQIWFTTCCRSYLEHFHHRWAVLHAPTIDMERDPIAISATVVMIGCWLQGSQNLRKPVLAVHDILVDRIFEEMSKIGGSNRDKPWTLETYGVILLNIIFGFCCGIDRIQTRAVLLLSLLVSTLREVGMFSSEALAYQERTHFPGTFLPYRLAIRERRKRLVAYLFIMDNYMAMLRNQAPHLQREELDVELLSTFAMWNAHGLNVFDKRLPEEPTDRARYSMSEAIGNPQPPMASSWLVEDIQLGLCGMFSSIWRHAQLRRSGTAPDAASQESLSHQLGAWKRPLDRISGLCNTQNCHAQTTVSHTLKAYLGDEDQSVSGWEASSLARMTSLVLDATMLYHLLGIHLHADVSTINLLAMDLGMSNQTWTPPPRWNEEKVARTRAWALSNEAREAVSHAIAVLNAYEMATGQSETREGCLEPVASMALSTSAAVVWAWTTNTEGCSCVPGLDSTTGLEPAGRSAETDVEKWINGGGSIVLDGVAFCKCTSDVWVRRFEDAQLQGGLVCEDG</sequence>
<dbReference type="SMART" id="SM00355">
    <property type="entry name" value="ZnF_C2H2"/>
    <property type="match status" value="2"/>
</dbReference>
<dbReference type="InterPro" id="IPR036864">
    <property type="entry name" value="Zn2-C6_fun-type_DNA-bd_sf"/>
</dbReference>
<dbReference type="CDD" id="cd00067">
    <property type="entry name" value="GAL4"/>
    <property type="match status" value="1"/>
</dbReference>
<dbReference type="SUPFAM" id="SSF57667">
    <property type="entry name" value="beta-beta-alpha zinc fingers"/>
    <property type="match status" value="1"/>
</dbReference>
<evidence type="ECO:0000256" key="2">
    <source>
        <dbReference type="ARBA" id="ARBA00022833"/>
    </source>
</evidence>
<evidence type="ECO:0000313" key="11">
    <source>
        <dbReference type="Proteomes" id="UP001244011"/>
    </source>
</evidence>
<dbReference type="PROSITE" id="PS50048">
    <property type="entry name" value="ZN2_CY6_FUNGAL_2"/>
    <property type="match status" value="1"/>
</dbReference>
<dbReference type="InterPro" id="IPR013087">
    <property type="entry name" value="Znf_C2H2_type"/>
</dbReference>
<dbReference type="GO" id="GO:0006351">
    <property type="term" value="P:DNA-templated transcription"/>
    <property type="evidence" value="ECO:0007669"/>
    <property type="project" value="InterPro"/>
</dbReference>
<dbReference type="GO" id="GO:0000981">
    <property type="term" value="F:DNA-binding transcription factor activity, RNA polymerase II-specific"/>
    <property type="evidence" value="ECO:0007669"/>
    <property type="project" value="InterPro"/>
</dbReference>
<dbReference type="Gene3D" id="3.30.160.60">
    <property type="entry name" value="Classic Zinc Finger"/>
    <property type="match status" value="1"/>
</dbReference>
<dbReference type="Gene3D" id="4.10.240.10">
    <property type="entry name" value="Zn(2)-C6 fungal-type DNA-binding domain"/>
    <property type="match status" value="1"/>
</dbReference>
<evidence type="ECO:0000259" key="9">
    <source>
        <dbReference type="PROSITE" id="PS50157"/>
    </source>
</evidence>
<feature type="domain" description="Zn(2)-C6 fungal-type" evidence="8">
    <location>
        <begin position="108"/>
        <end position="137"/>
    </location>
</feature>
<keyword evidence="2" id="KW-0862">Zinc</keyword>
<proteinExistence type="predicted"/>
<evidence type="ECO:0000313" key="10">
    <source>
        <dbReference type="EMBL" id="KAK1766013.1"/>
    </source>
</evidence>
<evidence type="ECO:0000256" key="7">
    <source>
        <dbReference type="SAM" id="MobiDB-lite"/>
    </source>
</evidence>
<dbReference type="PROSITE" id="PS00463">
    <property type="entry name" value="ZN2_CY6_FUNGAL_1"/>
    <property type="match status" value="1"/>
</dbReference>
<dbReference type="CDD" id="cd12148">
    <property type="entry name" value="fungal_TF_MHR"/>
    <property type="match status" value="1"/>
</dbReference>
<dbReference type="Pfam" id="PF00172">
    <property type="entry name" value="Zn_clus"/>
    <property type="match status" value="1"/>
</dbReference>
<evidence type="ECO:0000256" key="3">
    <source>
        <dbReference type="ARBA" id="ARBA00023015"/>
    </source>
</evidence>
<evidence type="ECO:0000259" key="8">
    <source>
        <dbReference type="PROSITE" id="PS50048"/>
    </source>
</evidence>
<dbReference type="SMART" id="SM00066">
    <property type="entry name" value="GAL4"/>
    <property type="match status" value="1"/>
</dbReference>
<dbReference type="GO" id="GO:0008270">
    <property type="term" value="F:zinc ion binding"/>
    <property type="evidence" value="ECO:0007669"/>
    <property type="project" value="UniProtKB-KW"/>
</dbReference>
<accession>A0AAJ0BWZ6</accession>
<feature type="domain" description="C2H2-type" evidence="9">
    <location>
        <begin position="73"/>
        <end position="95"/>
    </location>
</feature>
<keyword evidence="1" id="KW-0479">Metal-binding</keyword>
<dbReference type="GO" id="GO:0003677">
    <property type="term" value="F:DNA binding"/>
    <property type="evidence" value="ECO:0007669"/>
    <property type="project" value="InterPro"/>
</dbReference>
<organism evidence="10 11">
    <name type="scientific">Phialemonium atrogriseum</name>
    <dbReference type="NCBI Taxonomy" id="1093897"/>
    <lineage>
        <taxon>Eukaryota</taxon>
        <taxon>Fungi</taxon>
        <taxon>Dikarya</taxon>
        <taxon>Ascomycota</taxon>
        <taxon>Pezizomycotina</taxon>
        <taxon>Sordariomycetes</taxon>
        <taxon>Sordariomycetidae</taxon>
        <taxon>Cephalothecales</taxon>
        <taxon>Cephalothecaceae</taxon>
        <taxon>Phialemonium</taxon>
    </lineage>
</organism>
<feature type="region of interest" description="Disordered" evidence="7">
    <location>
        <begin position="156"/>
        <end position="191"/>
    </location>
</feature>
<dbReference type="PROSITE" id="PS00028">
    <property type="entry name" value="ZINC_FINGER_C2H2_1"/>
    <property type="match status" value="1"/>
</dbReference>
<keyword evidence="5" id="KW-0539">Nucleus</keyword>
<dbReference type="EMBL" id="MU839013">
    <property type="protein sequence ID" value="KAK1766013.1"/>
    <property type="molecule type" value="Genomic_DNA"/>
</dbReference>
<evidence type="ECO:0000256" key="1">
    <source>
        <dbReference type="ARBA" id="ARBA00022723"/>
    </source>
</evidence>
<keyword evidence="11" id="KW-1185">Reference proteome</keyword>
<dbReference type="InterPro" id="IPR001138">
    <property type="entry name" value="Zn2Cys6_DnaBD"/>
</dbReference>
<dbReference type="SUPFAM" id="SSF57701">
    <property type="entry name" value="Zn2/Cys6 DNA-binding domain"/>
    <property type="match status" value="1"/>
</dbReference>
<keyword evidence="3" id="KW-0805">Transcription regulation</keyword>
<feature type="compositionally biased region" description="Polar residues" evidence="7">
    <location>
        <begin position="161"/>
        <end position="171"/>
    </location>
</feature>
<dbReference type="InterPro" id="IPR036236">
    <property type="entry name" value="Znf_C2H2_sf"/>
</dbReference>
<dbReference type="Proteomes" id="UP001244011">
    <property type="component" value="Unassembled WGS sequence"/>
</dbReference>
<name>A0AAJ0BWZ6_9PEZI</name>
<dbReference type="Pfam" id="PF04082">
    <property type="entry name" value="Fungal_trans"/>
    <property type="match status" value="1"/>
</dbReference>
<gene>
    <name evidence="10" type="ORF">QBC33DRAFT_543157</name>
</gene>
<evidence type="ECO:0008006" key="12">
    <source>
        <dbReference type="Google" id="ProtNLM"/>
    </source>
</evidence>
<evidence type="ECO:0000256" key="6">
    <source>
        <dbReference type="PROSITE-ProRule" id="PRU00042"/>
    </source>
</evidence>
<dbReference type="InterPro" id="IPR007219">
    <property type="entry name" value="XnlR_reg_dom"/>
</dbReference>
<keyword evidence="6" id="KW-0863">Zinc-finger</keyword>
<feature type="compositionally biased region" description="Polar residues" evidence="7">
    <location>
        <begin position="1"/>
        <end position="15"/>
    </location>
</feature>